<dbReference type="EMBL" id="NGNV01000003">
    <property type="protein sequence ID" value="OYR88910.1"/>
    <property type="molecule type" value="Genomic_DNA"/>
</dbReference>
<dbReference type="CDD" id="cd02042">
    <property type="entry name" value="ParAB_family"/>
    <property type="match status" value="1"/>
</dbReference>
<keyword evidence="5" id="KW-1185">Reference proteome</keyword>
<dbReference type="SUPFAM" id="SSF52540">
    <property type="entry name" value="P-loop containing nucleoside triphosphate hydrolases"/>
    <property type="match status" value="1"/>
</dbReference>
<evidence type="ECO:0000313" key="3">
    <source>
        <dbReference type="EMBL" id="OYR92981.1"/>
    </source>
</evidence>
<evidence type="ECO:0000313" key="2">
    <source>
        <dbReference type="EMBL" id="OYR88910.1"/>
    </source>
</evidence>
<dbReference type="Proteomes" id="UP000215828">
    <property type="component" value="Unassembled WGS sequence"/>
</dbReference>
<dbReference type="PANTHER" id="PTHR13696:SF99">
    <property type="entry name" value="COBYRINIC ACID AC-DIAMIDE SYNTHASE"/>
    <property type="match status" value="1"/>
</dbReference>
<evidence type="ECO:0000313" key="5">
    <source>
        <dbReference type="Proteomes" id="UP000216316"/>
    </source>
</evidence>
<comment type="caution">
    <text evidence="3">The sequence shown here is derived from an EMBL/GenBank/DDBJ whole genome shotgun (WGS) entry which is preliminary data.</text>
</comment>
<protein>
    <submittedName>
        <fullName evidence="3">Peptide transporter</fullName>
    </submittedName>
</protein>
<reference evidence="4 5" key="3">
    <citation type="submission" date="2017-09" db="EMBL/GenBank/DDBJ databases">
        <title>Tripartite evolution among Lactobacillus johnsonii, Lactobacillus taiwanensis, Lactobacillus reuteri and their rodent host.</title>
        <authorList>
            <person name="Wang T."/>
            <person name="Knowles S."/>
            <person name="Cheng C."/>
        </authorList>
    </citation>
    <scope>NUCLEOTIDE SEQUENCE [LARGE SCALE GENOMIC DNA]</scope>
    <source>
        <strain evidence="3 4">609q</strain>
        <strain evidence="2 5">609u</strain>
    </source>
</reference>
<dbReference type="RefSeq" id="WP_094516718.1">
    <property type="nucleotide sequence ID" value="NZ_NGNV01000003.1"/>
</dbReference>
<reference evidence="3 4" key="1">
    <citation type="submission" date="2017-04" db="EMBL/GenBank/DDBJ databases">
        <authorList>
            <person name="Afonso C.L."/>
            <person name="Miller P.J."/>
            <person name="Scott M.A."/>
            <person name="Spackman E."/>
            <person name="Goraichik I."/>
            <person name="Dimitrov K.M."/>
            <person name="Suarez D.L."/>
            <person name="Swayne D.E."/>
        </authorList>
    </citation>
    <scope>NUCLEOTIDE SEQUENCE [LARGE SCALE GENOMIC DNA]</scope>
    <source>
        <strain evidence="3 4">609q</strain>
    </source>
</reference>
<proteinExistence type="predicted"/>
<evidence type="ECO:0000259" key="1">
    <source>
        <dbReference type="Pfam" id="PF13614"/>
    </source>
</evidence>
<dbReference type="AlphaFoldDB" id="A0A256LHR5"/>
<dbReference type="EMBL" id="NGNX01000005">
    <property type="protein sequence ID" value="OYR92981.1"/>
    <property type="molecule type" value="Genomic_DNA"/>
</dbReference>
<dbReference type="InterPro" id="IPR050678">
    <property type="entry name" value="DNA_Partitioning_ATPase"/>
</dbReference>
<dbReference type="PANTHER" id="PTHR13696">
    <property type="entry name" value="P-LOOP CONTAINING NUCLEOSIDE TRIPHOSPHATE HYDROLASE"/>
    <property type="match status" value="1"/>
</dbReference>
<evidence type="ECO:0000313" key="4">
    <source>
        <dbReference type="Proteomes" id="UP000215828"/>
    </source>
</evidence>
<organism evidence="3 4">
    <name type="scientific">Lactobacillus taiwanensis</name>
    <dbReference type="NCBI Taxonomy" id="508451"/>
    <lineage>
        <taxon>Bacteria</taxon>
        <taxon>Bacillati</taxon>
        <taxon>Bacillota</taxon>
        <taxon>Bacilli</taxon>
        <taxon>Lactobacillales</taxon>
        <taxon>Lactobacillaceae</taxon>
        <taxon>Lactobacillus</taxon>
    </lineage>
</organism>
<accession>A0A256LHR5</accession>
<dbReference type="InterPro" id="IPR027417">
    <property type="entry name" value="P-loop_NTPase"/>
</dbReference>
<gene>
    <name evidence="2" type="ORF">CBF53_00945</name>
    <name evidence="3" type="ORF">CBF70_01895</name>
</gene>
<dbReference type="InterPro" id="IPR025669">
    <property type="entry name" value="AAA_dom"/>
</dbReference>
<dbReference type="Proteomes" id="UP000216316">
    <property type="component" value="Unassembled WGS sequence"/>
</dbReference>
<dbReference type="Gene3D" id="3.40.50.300">
    <property type="entry name" value="P-loop containing nucleotide triphosphate hydrolases"/>
    <property type="match status" value="1"/>
</dbReference>
<sequence>MTKIITFSAIKGGVGKTTIAYNFGSWLADNKKKILFIDLDHQCNLSQTYNVYDQKGSVGNILNPKDEVVIHHVGENIDLIAGDMHLDDIETLIENKTNKNMMLYLWLYDNYQKLNIDKYDYILIDCHPDFSTATKNAIIVSDDILSPITPSEYGYKAKYNLKERLKELSEEAIDFTSHKSYVTANLYFLANMLKHNTTSSRDLLNSLKDEKQSGDNSCIAYIPYKELFNKSELNKISLSKMAKDHKLAIQQRKFFDEIFKTFEDIENKL</sequence>
<feature type="domain" description="AAA" evidence="1">
    <location>
        <begin position="2"/>
        <end position="171"/>
    </location>
</feature>
<dbReference type="Pfam" id="PF13614">
    <property type="entry name" value="AAA_31"/>
    <property type="match status" value="1"/>
</dbReference>
<reference evidence="2 5" key="2">
    <citation type="submission" date="2017-05" db="EMBL/GenBank/DDBJ databases">
        <authorList>
            <person name="Lin X.B."/>
            <person name="Stothard P."/>
            <person name="Tasseva G."/>
            <person name="Walter J."/>
        </authorList>
    </citation>
    <scope>NUCLEOTIDE SEQUENCE [LARGE SCALE GENOMIC DNA]</scope>
    <source>
        <strain evidence="2 5">609u</strain>
    </source>
</reference>
<name>A0A256LHR5_9LACO</name>